<sequence length="636" mass="71700">MRVLQNLAFPGPSQVQGLSFDPEREWDVGSLLLEIKMLEERLYGSGDIISFNKHQESKRHVGPSKTADKRGIRPFVMRLPDGNASEHEDDMDKDDDDNSNRHGLVNRKQSAPGDHAIRKRFVMHVSDDDGGLDNDDGYLDSDDDGLDNNKGNLIEASLSEMINEFQLSVQEEIRSQSSAMKHKLAGNNQKLKSSLEKIAKFLESRRDLDRKVDTEFRRMLAETVDNHLTAIRRDHEVKSQVEERKLMSDAAEEAKRKEKALHEEKLRQEKAKAEAEAKLKEEEAKRHALEAERKEKETADKLAAAIAQEAAARLAQESVSGSHPDSGSAAKKSDAFKASKSALEAEQNRMLKLKEFDEMIQILKSKQVVLYSKDFSSHERHMARLIRTISGTKDNVRTRASELIKLMSDPAFPKPISIVTFCKKVLLHCKSYNIAVVFGCAHLIVVVTSKVILSMDILLAEFHQACIFTVPKSTASKSQYESEAAYYKALGFQEDGGKIEKEQDFMKGIESYMKLYGAIVQTEVEGHYNSHGLAEGWSWLARFLNALPANKYTTIALNAFLQTAGFALHRKYKSQFRKMLKVIAEDYLTALKGREDLVLHQVIAEIQSYIKDQKFLRRPEGSVLEASSMSSQLAPV</sequence>
<proteinExistence type="predicted"/>
<gene>
    <name evidence="1" type="ORF">MLD38_003220</name>
</gene>
<protein>
    <submittedName>
        <fullName evidence="1">Uncharacterized protein</fullName>
    </submittedName>
</protein>
<keyword evidence="2" id="KW-1185">Reference proteome</keyword>
<evidence type="ECO:0000313" key="1">
    <source>
        <dbReference type="EMBL" id="KAI4385163.1"/>
    </source>
</evidence>
<dbReference type="Proteomes" id="UP001057402">
    <property type="component" value="Chromosome 2"/>
</dbReference>
<comment type="caution">
    <text evidence="1">The sequence shown here is derived from an EMBL/GenBank/DDBJ whole genome shotgun (WGS) entry which is preliminary data.</text>
</comment>
<reference evidence="2" key="1">
    <citation type="journal article" date="2023" name="Front. Plant Sci.">
        <title>Chromosomal-level genome assembly of Melastoma candidum provides insights into trichome evolution.</title>
        <authorList>
            <person name="Zhong Y."/>
            <person name="Wu W."/>
            <person name="Sun C."/>
            <person name="Zou P."/>
            <person name="Liu Y."/>
            <person name="Dai S."/>
            <person name="Zhou R."/>
        </authorList>
    </citation>
    <scope>NUCLEOTIDE SEQUENCE [LARGE SCALE GENOMIC DNA]</scope>
</reference>
<accession>A0ACB9S3F8</accession>
<name>A0ACB9S3F8_9MYRT</name>
<evidence type="ECO:0000313" key="2">
    <source>
        <dbReference type="Proteomes" id="UP001057402"/>
    </source>
</evidence>
<organism evidence="1 2">
    <name type="scientific">Melastoma candidum</name>
    <dbReference type="NCBI Taxonomy" id="119954"/>
    <lineage>
        <taxon>Eukaryota</taxon>
        <taxon>Viridiplantae</taxon>
        <taxon>Streptophyta</taxon>
        <taxon>Embryophyta</taxon>
        <taxon>Tracheophyta</taxon>
        <taxon>Spermatophyta</taxon>
        <taxon>Magnoliopsida</taxon>
        <taxon>eudicotyledons</taxon>
        <taxon>Gunneridae</taxon>
        <taxon>Pentapetalae</taxon>
        <taxon>rosids</taxon>
        <taxon>malvids</taxon>
        <taxon>Myrtales</taxon>
        <taxon>Melastomataceae</taxon>
        <taxon>Melastomatoideae</taxon>
        <taxon>Melastomateae</taxon>
        <taxon>Melastoma</taxon>
    </lineage>
</organism>
<dbReference type="EMBL" id="CM042881">
    <property type="protein sequence ID" value="KAI4385163.1"/>
    <property type="molecule type" value="Genomic_DNA"/>
</dbReference>